<sequence length="268" mass="29303">MIGLAVSDMDGTFLDGAGEFDRGLAREVLAEAAEAGIEFVACTGKQCERVEELFDGVWEDFWILGDSAARIKRAGEVRWEGALERERALGILADLRELDPDPTLIACAGGTAYVHVSTPEERRAVVRRSYRSVRTVADYEEVPADFVKLTVFDPAGRSSRIKAALEPAHGEHAYIVDSERSWLDVTAPGVDKGKTLARLQDHLGVGPERTLAFGDTLNDLPLMARAEFSMCVANGYREVKDAAHFVIGPNDESSVLHTIRRFARAQAG</sequence>
<dbReference type="AlphaFoldDB" id="A0A9X2HD94"/>
<dbReference type="GO" id="GO:0000287">
    <property type="term" value="F:magnesium ion binding"/>
    <property type="evidence" value="ECO:0007669"/>
    <property type="project" value="TreeGrafter"/>
</dbReference>
<dbReference type="SFLD" id="SFLDG01140">
    <property type="entry name" value="C2.B:_Phosphomannomutase_and_P"/>
    <property type="match status" value="1"/>
</dbReference>
<protein>
    <submittedName>
        <fullName evidence="1">Cof-type HAD-IIB family hydrolase</fullName>
    </submittedName>
</protein>
<dbReference type="PANTHER" id="PTHR10000">
    <property type="entry name" value="PHOSPHOSERINE PHOSPHATASE"/>
    <property type="match status" value="1"/>
</dbReference>
<evidence type="ECO:0000313" key="2">
    <source>
        <dbReference type="Proteomes" id="UP001139502"/>
    </source>
</evidence>
<dbReference type="GO" id="GO:0016791">
    <property type="term" value="F:phosphatase activity"/>
    <property type="evidence" value="ECO:0007669"/>
    <property type="project" value="TreeGrafter"/>
</dbReference>
<keyword evidence="2" id="KW-1185">Reference proteome</keyword>
<dbReference type="InterPro" id="IPR036412">
    <property type="entry name" value="HAD-like_sf"/>
</dbReference>
<dbReference type="GO" id="GO:0005829">
    <property type="term" value="C:cytosol"/>
    <property type="evidence" value="ECO:0007669"/>
    <property type="project" value="TreeGrafter"/>
</dbReference>
<dbReference type="Gene3D" id="3.30.1240.10">
    <property type="match status" value="1"/>
</dbReference>
<dbReference type="NCBIfam" id="TIGR01484">
    <property type="entry name" value="HAD-SF-IIB"/>
    <property type="match status" value="1"/>
</dbReference>
<dbReference type="InterPro" id="IPR023214">
    <property type="entry name" value="HAD_sf"/>
</dbReference>
<gene>
    <name evidence="1" type="ORF">NBM05_08985</name>
</gene>
<name>A0A9X2HD94_9MICC</name>
<dbReference type="SFLD" id="SFLDS00003">
    <property type="entry name" value="Haloacid_Dehalogenase"/>
    <property type="match status" value="1"/>
</dbReference>
<reference evidence="1" key="1">
    <citation type="submission" date="2022-06" db="EMBL/GenBank/DDBJ databases">
        <title>Rothia sp. isolated from sandalwood seedling.</title>
        <authorList>
            <person name="Tuikhar N."/>
            <person name="Kirdat K."/>
            <person name="Thorat V."/>
            <person name="Swetha P."/>
            <person name="Padma S."/>
            <person name="Sundararaj R."/>
            <person name="Yadav A."/>
        </authorList>
    </citation>
    <scope>NUCLEOTIDE SEQUENCE</scope>
    <source>
        <strain evidence="1">AR01</strain>
    </source>
</reference>
<dbReference type="EMBL" id="JANAFB010000019">
    <property type="protein sequence ID" value="MCP3426135.1"/>
    <property type="molecule type" value="Genomic_DNA"/>
</dbReference>
<dbReference type="Pfam" id="PF08282">
    <property type="entry name" value="Hydrolase_3"/>
    <property type="match status" value="1"/>
</dbReference>
<comment type="caution">
    <text evidence="1">The sequence shown here is derived from an EMBL/GenBank/DDBJ whole genome shotgun (WGS) entry which is preliminary data.</text>
</comment>
<proteinExistence type="predicted"/>
<accession>A0A9X2HD94</accession>
<keyword evidence="1" id="KW-0378">Hydrolase</keyword>
<dbReference type="PANTHER" id="PTHR10000:SF53">
    <property type="entry name" value="5-AMINO-6-(5-PHOSPHO-D-RIBITYLAMINO)URACIL PHOSPHATASE YBJI-RELATED"/>
    <property type="match status" value="1"/>
</dbReference>
<organism evidence="1 2">
    <name type="scientific">Rothia santali</name>
    <dbReference type="NCBI Taxonomy" id="2949643"/>
    <lineage>
        <taxon>Bacteria</taxon>
        <taxon>Bacillati</taxon>
        <taxon>Actinomycetota</taxon>
        <taxon>Actinomycetes</taxon>
        <taxon>Micrococcales</taxon>
        <taxon>Micrococcaceae</taxon>
        <taxon>Rothia</taxon>
    </lineage>
</organism>
<dbReference type="RefSeq" id="WP_254166656.1">
    <property type="nucleotide sequence ID" value="NZ_JANAFB010000019.1"/>
</dbReference>
<evidence type="ECO:0000313" key="1">
    <source>
        <dbReference type="EMBL" id="MCP3426135.1"/>
    </source>
</evidence>
<dbReference type="SUPFAM" id="SSF56784">
    <property type="entry name" value="HAD-like"/>
    <property type="match status" value="1"/>
</dbReference>
<dbReference type="Gene3D" id="3.40.50.1000">
    <property type="entry name" value="HAD superfamily/HAD-like"/>
    <property type="match status" value="1"/>
</dbReference>
<dbReference type="InterPro" id="IPR006379">
    <property type="entry name" value="HAD-SF_hydro_IIB"/>
</dbReference>
<dbReference type="Proteomes" id="UP001139502">
    <property type="component" value="Unassembled WGS sequence"/>
</dbReference>